<dbReference type="PANTHER" id="PTHR11908">
    <property type="entry name" value="XANTHINE DEHYDROGENASE"/>
    <property type="match status" value="1"/>
</dbReference>
<dbReference type="InterPro" id="IPR037165">
    <property type="entry name" value="AldOxase/xan_DH_Mopterin-bd_sf"/>
</dbReference>
<accession>A0A9X2M739</accession>
<keyword evidence="2" id="KW-0560">Oxidoreductase</keyword>
<dbReference type="InterPro" id="IPR016208">
    <property type="entry name" value="Ald_Oxase/xanthine_DH-like"/>
</dbReference>
<evidence type="ECO:0000313" key="5">
    <source>
        <dbReference type="EMBL" id="MCQ8836301.1"/>
    </source>
</evidence>
<comment type="caution">
    <text evidence="5">The sequence shown here is derived from an EMBL/GenBank/DDBJ whole genome shotgun (WGS) entry which is preliminary data.</text>
</comment>
<dbReference type="Pfam" id="PF02738">
    <property type="entry name" value="MoCoBD_1"/>
    <property type="match status" value="1"/>
</dbReference>
<evidence type="ECO:0000256" key="2">
    <source>
        <dbReference type="ARBA" id="ARBA00023002"/>
    </source>
</evidence>
<reference evidence="5" key="1">
    <citation type="submission" date="2022-06" db="EMBL/GenBank/DDBJ databases">
        <title>WGS of actinobacteria.</title>
        <authorList>
            <person name="Thawai C."/>
        </authorList>
    </citation>
    <scope>NUCLEOTIDE SEQUENCE</scope>
    <source>
        <strain evidence="5">DSM 42010</strain>
    </source>
</reference>
<sequence>MISVAGAGTYVDDVRPAGRMIMAVLRSPHAHARIVRLDISAAAALPEVSLVLDGASLAADGIVVRPGGAFANFTVRQSDRVPLAVDVVRYVGEPVVAVVAVDLIAARAALELVDVEYAPLPVLADASAALTGQPLEQSWPDNVMVDYPFSKGDPDVVLAGSDRVRRGSLRCGRIAASPIEPRGIVASWDPYRETLTCWASTQSPHVLRTLLAATVGLSDSAVRVIQPQVGGAFGSKLPMFPEDVLATVASIRLGVPVAWTEQRNEYLTAAGHSRDVGCDYAVAFRPDGRITALTVDLVADLGAPTTVAGWAMCIVTAGCIPGAYQIDDVRVRMRGVVTNRGPWQAYRGFGKEVSCFVMERILDEVARATGVDRIEVRLRNFIPSSTFPYTQPCGWITDSGDYEGTLTEAAKLIDYADFERRRAEAREQGRTLGIGFAHELTPEGSSRPDSLMGGTDSATVRISPRGDVTVLTGVTSPGTGNETGIAQVVADALGCDLERVRVEQGDTASCPYGNGNYSSRSLTFGATSARLAADELRERIEAVAVSMLGTDAGRIRIEEGTVHGPHDATLTLDAVAAEIYRNPHGRHMTGLPPGLEATRSYRIPNVHHQPDVDGRYNQYPTWSFASAACVVEVDEETGVVRVEDFVLVHDSGEIVNPLLAEAQLHGAVLQGIGASLYEEISYDEDARPFAHTLREYTLPGARESLAPVIGHRSTPSPFTLDGRKGVGESGISAPAAAIASAIEDALREHDVRLSRAPFTPARVWAALNGGAA</sequence>
<dbReference type="SMART" id="SM01008">
    <property type="entry name" value="Ald_Xan_dh_C"/>
    <property type="match status" value="1"/>
</dbReference>
<name>A0A9X2M739_STRMQ</name>
<dbReference type="Gene3D" id="3.30.365.10">
    <property type="entry name" value="Aldehyde oxidase/xanthine dehydrogenase, molybdopterin binding domain"/>
    <property type="match status" value="4"/>
</dbReference>
<dbReference type="InterPro" id="IPR036856">
    <property type="entry name" value="Ald_Oxase/Xan_DH_a/b_sf"/>
</dbReference>
<dbReference type="SUPFAM" id="SSF54665">
    <property type="entry name" value="CO dehydrogenase molybdoprotein N-domain-like"/>
    <property type="match status" value="1"/>
</dbReference>
<dbReference type="Proteomes" id="UP001142400">
    <property type="component" value="Unassembled WGS sequence"/>
</dbReference>
<evidence type="ECO:0000259" key="4">
    <source>
        <dbReference type="SMART" id="SM01008"/>
    </source>
</evidence>
<feature type="domain" description="Aldehyde oxidase/xanthine dehydrogenase a/b hammerhead" evidence="4">
    <location>
        <begin position="5"/>
        <end position="121"/>
    </location>
</feature>
<dbReference type="InterPro" id="IPR046867">
    <property type="entry name" value="AldOxase/xan_DH_MoCoBD2"/>
</dbReference>
<proteinExistence type="predicted"/>
<gene>
    <name evidence="5" type="ORF">NQU54_46730</name>
</gene>
<dbReference type="Pfam" id="PF01315">
    <property type="entry name" value="Ald_Xan_dh_C"/>
    <property type="match status" value="1"/>
</dbReference>
<evidence type="ECO:0000256" key="1">
    <source>
        <dbReference type="ARBA" id="ARBA00022505"/>
    </source>
</evidence>
<protein>
    <submittedName>
        <fullName evidence="5">Xanthine dehydrogenase family protein molybdopterin-binding subunit</fullName>
    </submittedName>
</protein>
<dbReference type="AlphaFoldDB" id="A0A9X2M739"/>
<keyword evidence="6" id="KW-1185">Reference proteome</keyword>
<dbReference type="PANTHER" id="PTHR11908:SF132">
    <property type="entry name" value="ALDEHYDE OXIDASE 1-RELATED"/>
    <property type="match status" value="1"/>
</dbReference>
<dbReference type="GO" id="GO:0005506">
    <property type="term" value="F:iron ion binding"/>
    <property type="evidence" value="ECO:0007669"/>
    <property type="project" value="InterPro"/>
</dbReference>
<dbReference type="GO" id="GO:0016491">
    <property type="term" value="F:oxidoreductase activity"/>
    <property type="evidence" value="ECO:0007669"/>
    <property type="project" value="UniProtKB-KW"/>
</dbReference>
<dbReference type="EMBL" id="JANIIC010000121">
    <property type="protein sequence ID" value="MCQ8836301.1"/>
    <property type="molecule type" value="Genomic_DNA"/>
</dbReference>
<dbReference type="RefSeq" id="WP_257636355.1">
    <property type="nucleotide sequence ID" value="NZ_JANIIC010000121.1"/>
</dbReference>
<organism evidence="5 6">
    <name type="scientific">Streptomyces malaysiensis subsp. samsunensis</name>
    <dbReference type="NCBI Taxonomy" id="459658"/>
    <lineage>
        <taxon>Bacteria</taxon>
        <taxon>Bacillati</taxon>
        <taxon>Actinomycetota</taxon>
        <taxon>Actinomycetes</taxon>
        <taxon>Kitasatosporales</taxon>
        <taxon>Streptomycetaceae</taxon>
        <taxon>Streptomyces</taxon>
        <taxon>Streptomyces violaceusniger group</taxon>
    </lineage>
</organism>
<feature type="region of interest" description="Disordered" evidence="3">
    <location>
        <begin position="438"/>
        <end position="459"/>
    </location>
</feature>
<dbReference type="SUPFAM" id="SSF56003">
    <property type="entry name" value="Molybdenum cofactor-binding domain"/>
    <property type="match status" value="1"/>
</dbReference>
<dbReference type="InterPro" id="IPR008274">
    <property type="entry name" value="AldOxase/xan_DH_MoCoBD1"/>
</dbReference>
<dbReference type="Pfam" id="PF20256">
    <property type="entry name" value="MoCoBD_2"/>
    <property type="match status" value="1"/>
</dbReference>
<dbReference type="InterPro" id="IPR000674">
    <property type="entry name" value="Ald_Oxase/Xan_DH_a/b"/>
</dbReference>
<dbReference type="Gene3D" id="3.90.1170.50">
    <property type="entry name" value="Aldehyde oxidase/xanthine dehydrogenase, a/b hammerhead"/>
    <property type="match status" value="1"/>
</dbReference>
<evidence type="ECO:0000256" key="3">
    <source>
        <dbReference type="SAM" id="MobiDB-lite"/>
    </source>
</evidence>
<evidence type="ECO:0000313" key="6">
    <source>
        <dbReference type="Proteomes" id="UP001142400"/>
    </source>
</evidence>
<keyword evidence="1" id="KW-0500">Molybdenum</keyword>